<dbReference type="Proteomes" id="UP001397290">
    <property type="component" value="Unassembled WGS sequence"/>
</dbReference>
<feature type="compositionally biased region" description="Basic and acidic residues" evidence="1">
    <location>
        <begin position="516"/>
        <end position="528"/>
    </location>
</feature>
<dbReference type="AlphaFoldDB" id="A0AAW0S966"/>
<reference evidence="3 4" key="1">
    <citation type="submission" date="2020-02" db="EMBL/GenBank/DDBJ databases">
        <title>Comparative genomics of the hypocrealean fungal genus Beauvera.</title>
        <authorList>
            <person name="Showalter D.N."/>
            <person name="Bushley K.E."/>
            <person name="Rehner S.A."/>
        </authorList>
    </citation>
    <scope>NUCLEOTIDE SEQUENCE [LARGE SCALE GENOMIC DNA]</scope>
    <source>
        <strain evidence="3 4">ARSEF4384</strain>
    </source>
</reference>
<dbReference type="Pfam" id="PF25545">
    <property type="entry name" value="DUF7924"/>
    <property type="match status" value="1"/>
</dbReference>
<feature type="domain" description="DUF7924" evidence="2">
    <location>
        <begin position="290"/>
        <end position="416"/>
    </location>
</feature>
<name>A0AAW0S966_9HYPO</name>
<feature type="compositionally biased region" description="Low complexity" evidence="1">
    <location>
        <begin position="1"/>
        <end position="12"/>
    </location>
</feature>
<evidence type="ECO:0000313" key="3">
    <source>
        <dbReference type="EMBL" id="KAK8150965.1"/>
    </source>
</evidence>
<evidence type="ECO:0000256" key="1">
    <source>
        <dbReference type="SAM" id="MobiDB-lite"/>
    </source>
</evidence>
<organism evidence="3 4">
    <name type="scientific">Beauveria asiatica</name>
    <dbReference type="NCBI Taxonomy" id="1069075"/>
    <lineage>
        <taxon>Eukaryota</taxon>
        <taxon>Fungi</taxon>
        <taxon>Dikarya</taxon>
        <taxon>Ascomycota</taxon>
        <taxon>Pezizomycotina</taxon>
        <taxon>Sordariomycetes</taxon>
        <taxon>Hypocreomycetidae</taxon>
        <taxon>Hypocreales</taxon>
        <taxon>Cordycipitaceae</taxon>
        <taxon>Beauveria</taxon>
    </lineage>
</organism>
<feature type="region of interest" description="Disordered" evidence="1">
    <location>
        <begin position="430"/>
        <end position="454"/>
    </location>
</feature>
<comment type="caution">
    <text evidence="3">The sequence shown here is derived from an EMBL/GenBank/DDBJ whole genome shotgun (WGS) entry which is preliminary data.</text>
</comment>
<feature type="compositionally biased region" description="Polar residues" evidence="1">
    <location>
        <begin position="470"/>
        <end position="480"/>
    </location>
</feature>
<sequence>MSSPSSLSELPSGLNLQNRKRPNSDNTTQDNPPNKRLKSTSAVYPASNFPPKFWDNLSKVWLTRRALRELDRRNDCRRNDAQPPATISADLISASSPNLARFARRGGPDLSHLRGCPEPRHTAQMNPILYSETSRQSTKSKKVKRSSAYDKGFEQNLIDHSIYPQGFRYSDHVDLIPEPSNLEDIYEALAAPRASLSPSRISHATFKQFQIDNDSALSESVVVADILPAVLGNARIPCARNLHFNNLDSLTDGATVNAVPDLYDGSHPVDINIAVRQELNKTIVPTSHDHAPAAPNFFLEAKPPSDGIDVAKRQACLDGALGARAMHSLQNYGEDKPIYDGNAYAYSSIYHSGQLVLYAHHMTGPTARGGCVKYHMTQLKGFLLTGDRETFIRGATAVRNVRDYARKQRNMLIQKANARVPPSVRVSVEEHPSEVQMSVEEQSSEVRNGNSLHTRKIAETIVEVYEDSDSSTPTHQYNSDESQDPARLPAATAVNDPVPDKHLAPPREGSSYQGADRVESTSTERPEL</sequence>
<dbReference type="InterPro" id="IPR057684">
    <property type="entry name" value="DUF7924"/>
</dbReference>
<accession>A0AAW0S966</accession>
<evidence type="ECO:0000313" key="4">
    <source>
        <dbReference type="Proteomes" id="UP001397290"/>
    </source>
</evidence>
<protein>
    <recommendedName>
        <fullName evidence="2">DUF7924 domain-containing protein</fullName>
    </recommendedName>
</protein>
<feature type="region of interest" description="Disordered" evidence="1">
    <location>
        <begin position="1"/>
        <end position="43"/>
    </location>
</feature>
<proteinExistence type="predicted"/>
<dbReference type="EMBL" id="JAAHCF010000002">
    <property type="protein sequence ID" value="KAK8150965.1"/>
    <property type="molecule type" value="Genomic_DNA"/>
</dbReference>
<feature type="region of interest" description="Disordered" evidence="1">
    <location>
        <begin position="466"/>
        <end position="528"/>
    </location>
</feature>
<evidence type="ECO:0000259" key="2">
    <source>
        <dbReference type="Pfam" id="PF25545"/>
    </source>
</evidence>
<keyword evidence="4" id="KW-1185">Reference proteome</keyword>
<gene>
    <name evidence="3" type="ORF">G3M48_002855</name>
</gene>